<evidence type="ECO:0000256" key="5">
    <source>
        <dbReference type="ARBA" id="ARBA00032976"/>
    </source>
</evidence>
<dbReference type="Proteomes" id="UP000286954">
    <property type="component" value="Chromosome"/>
</dbReference>
<evidence type="ECO:0000313" key="6">
    <source>
        <dbReference type="EMBL" id="AZU04405.1"/>
    </source>
</evidence>
<dbReference type="Gene3D" id="3.20.20.370">
    <property type="entry name" value="Glycoside hydrolase/deacetylase"/>
    <property type="match status" value="1"/>
</dbReference>
<dbReference type="InterPro" id="IPR051398">
    <property type="entry name" value="Polysacch_Deacetylase"/>
</dbReference>
<dbReference type="SUPFAM" id="SSF88713">
    <property type="entry name" value="Glycoside hydrolase/deacetylase"/>
    <property type="match status" value="1"/>
</dbReference>
<dbReference type="Pfam" id="PF01522">
    <property type="entry name" value="Polysacc_deac_1"/>
    <property type="match status" value="1"/>
</dbReference>
<proteinExistence type="inferred from homology"/>
<dbReference type="GO" id="GO:0016810">
    <property type="term" value="F:hydrolase activity, acting on carbon-nitrogen (but not peptide) bonds"/>
    <property type="evidence" value="ECO:0007669"/>
    <property type="project" value="InterPro"/>
</dbReference>
<keyword evidence="4" id="KW-0732">Signal</keyword>
<keyword evidence="7" id="KW-1185">Reference proteome</keyword>
<accession>A0A3T0EAB0</accession>
<evidence type="ECO:0000256" key="4">
    <source>
        <dbReference type="ARBA" id="ARBA00022729"/>
    </source>
</evidence>
<organism evidence="6 7">
    <name type="scientific">Glycocaulis alkaliphilus</name>
    <dbReference type="NCBI Taxonomy" id="1434191"/>
    <lineage>
        <taxon>Bacteria</taxon>
        <taxon>Pseudomonadati</taxon>
        <taxon>Pseudomonadota</taxon>
        <taxon>Alphaproteobacteria</taxon>
        <taxon>Maricaulales</taxon>
        <taxon>Maricaulaceae</taxon>
        <taxon>Glycocaulis</taxon>
    </lineage>
</organism>
<evidence type="ECO:0000313" key="7">
    <source>
        <dbReference type="Proteomes" id="UP000286954"/>
    </source>
</evidence>
<dbReference type="RefSeq" id="WP_170175516.1">
    <property type="nucleotide sequence ID" value="NZ_BMFB01000003.1"/>
</dbReference>
<reference evidence="6 7" key="1">
    <citation type="submission" date="2016-12" db="EMBL/GenBank/DDBJ databases">
        <title>The genome of dimorphic prosthecate Glycocaulis alkaliphilus 6b-8t, isolated from crude oil dictates its adaptability in petroleum environments.</title>
        <authorList>
            <person name="Wu X.-L."/>
            <person name="Geng S."/>
        </authorList>
    </citation>
    <scope>NUCLEOTIDE SEQUENCE [LARGE SCALE GENOMIC DNA]</scope>
    <source>
        <strain evidence="6 7">6B-8</strain>
    </source>
</reference>
<dbReference type="InterPro" id="IPR002509">
    <property type="entry name" value="NODB_dom"/>
</dbReference>
<dbReference type="PANTHER" id="PTHR34216:SF11">
    <property type="entry name" value="CHITOOLIGOSACCHARIDE DEACETYLASE"/>
    <property type="match status" value="1"/>
</dbReference>
<evidence type="ECO:0000256" key="1">
    <source>
        <dbReference type="ARBA" id="ARBA00003236"/>
    </source>
</evidence>
<dbReference type="EMBL" id="CP018911">
    <property type="protein sequence ID" value="AZU04405.1"/>
    <property type="molecule type" value="Genomic_DNA"/>
</dbReference>
<name>A0A3T0EAB0_9PROT</name>
<dbReference type="InterPro" id="IPR011330">
    <property type="entry name" value="Glyco_hydro/deAcase_b/a-brl"/>
</dbReference>
<evidence type="ECO:0000256" key="3">
    <source>
        <dbReference type="ARBA" id="ARBA00020071"/>
    </source>
</evidence>
<dbReference type="AlphaFoldDB" id="A0A3T0EAB0"/>
<dbReference type="GO" id="GO:0005975">
    <property type="term" value="P:carbohydrate metabolic process"/>
    <property type="evidence" value="ECO:0007669"/>
    <property type="project" value="InterPro"/>
</dbReference>
<protein>
    <recommendedName>
        <fullName evidence="3">Chitooligosaccharide deacetylase</fullName>
    </recommendedName>
    <alternativeName>
        <fullName evidence="5">Nodulation protein B</fullName>
    </alternativeName>
</protein>
<comment type="similarity">
    <text evidence="2">Belongs to the polysaccharide deacetylase family.</text>
</comment>
<sequence length="260" mass="28497">MSGIYQPAGNLLGKVRRLAARAGVRRPIDVAINEPIVSFTFDDFPRSAALIGAPMLERRGWRGTFYTAMGFLGTTTHLGDMMQRADIEALHARGHEIACHTYAHLDASHCEPDVFADDCERNCAELMEMGILRPRTSFAFPYGEASPAIKRALQPRYGALRGVRHGINRKGDDLNLLKAVALDGGKAGLDKALRAIHEVKSEPGWLIFYGHDVRENPSEWGCTPEFLATICAEVDAQDLPVLTVGETLSMLSDEPARIPA</sequence>
<dbReference type="CDD" id="cd10967">
    <property type="entry name" value="CE4_GLA_like_6s"/>
    <property type="match status" value="1"/>
</dbReference>
<gene>
    <name evidence="6" type="ORF">X907_1881</name>
</gene>
<comment type="function">
    <text evidence="1">Is involved in generating a small heat-stable compound (Nod), an acylated oligomer of N-acetylglucosamine, that stimulates mitosis in various plant protoplasts.</text>
</comment>
<evidence type="ECO:0000256" key="2">
    <source>
        <dbReference type="ARBA" id="ARBA00010973"/>
    </source>
</evidence>
<dbReference type="PANTHER" id="PTHR34216">
    <property type="match status" value="1"/>
</dbReference>
<dbReference type="KEGG" id="gak:X907_1881"/>
<dbReference type="PROSITE" id="PS51677">
    <property type="entry name" value="NODB"/>
    <property type="match status" value="1"/>
</dbReference>